<name>B7FXA5_PHATC</name>
<reference evidence="1 2" key="1">
    <citation type="journal article" date="2008" name="Nature">
        <title>The Phaeodactylum genome reveals the evolutionary history of diatom genomes.</title>
        <authorList>
            <person name="Bowler C."/>
            <person name="Allen A.E."/>
            <person name="Badger J.H."/>
            <person name="Grimwood J."/>
            <person name="Jabbari K."/>
            <person name="Kuo A."/>
            <person name="Maheswari U."/>
            <person name="Martens C."/>
            <person name="Maumus F."/>
            <person name="Otillar R.P."/>
            <person name="Rayko E."/>
            <person name="Salamov A."/>
            <person name="Vandepoele K."/>
            <person name="Beszteri B."/>
            <person name="Gruber A."/>
            <person name="Heijde M."/>
            <person name="Katinka M."/>
            <person name="Mock T."/>
            <person name="Valentin K."/>
            <person name="Verret F."/>
            <person name="Berges J.A."/>
            <person name="Brownlee C."/>
            <person name="Cadoret J.P."/>
            <person name="Chiovitti A."/>
            <person name="Choi C.J."/>
            <person name="Coesel S."/>
            <person name="De Martino A."/>
            <person name="Detter J.C."/>
            <person name="Durkin C."/>
            <person name="Falciatore A."/>
            <person name="Fournet J."/>
            <person name="Haruta M."/>
            <person name="Huysman M.J."/>
            <person name="Jenkins B.D."/>
            <person name="Jiroutova K."/>
            <person name="Jorgensen R.E."/>
            <person name="Joubert Y."/>
            <person name="Kaplan A."/>
            <person name="Kroger N."/>
            <person name="Kroth P.G."/>
            <person name="La Roche J."/>
            <person name="Lindquist E."/>
            <person name="Lommer M."/>
            <person name="Martin-Jezequel V."/>
            <person name="Lopez P.J."/>
            <person name="Lucas S."/>
            <person name="Mangogna M."/>
            <person name="McGinnis K."/>
            <person name="Medlin L.K."/>
            <person name="Montsant A."/>
            <person name="Oudot-Le Secq M.P."/>
            <person name="Napoli C."/>
            <person name="Obornik M."/>
            <person name="Parker M.S."/>
            <person name="Petit J.L."/>
            <person name="Porcel B.M."/>
            <person name="Poulsen N."/>
            <person name="Robison M."/>
            <person name="Rychlewski L."/>
            <person name="Rynearson T.A."/>
            <person name="Schmutz J."/>
            <person name="Shapiro H."/>
            <person name="Siaut M."/>
            <person name="Stanley M."/>
            <person name="Sussman M.R."/>
            <person name="Taylor A.R."/>
            <person name="Vardi A."/>
            <person name="von Dassow P."/>
            <person name="Vyverman W."/>
            <person name="Willis A."/>
            <person name="Wyrwicz L.S."/>
            <person name="Rokhsar D.S."/>
            <person name="Weissenbach J."/>
            <person name="Armbrust E.V."/>
            <person name="Green B.R."/>
            <person name="Van de Peer Y."/>
            <person name="Grigoriev I.V."/>
        </authorList>
    </citation>
    <scope>NUCLEOTIDE SEQUENCE [LARGE SCALE GENOMIC DNA]</scope>
    <source>
        <strain evidence="1 2">CCAP 1055/1</strain>
    </source>
</reference>
<gene>
    <name evidence="1" type="ORF">PHATRDRAFT_35002</name>
</gene>
<dbReference type="AlphaFoldDB" id="B7FXA5"/>
<dbReference type="STRING" id="556484.B7FXA5"/>
<evidence type="ECO:0000313" key="2">
    <source>
        <dbReference type="Proteomes" id="UP000000759"/>
    </source>
</evidence>
<organism evidence="1 2">
    <name type="scientific">Phaeodactylum tricornutum (strain CCAP 1055/1)</name>
    <dbReference type="NCBI Taxonomy" id="556484"/>
    <lineage>
        <taxon>Eukaryota</taxon>
        <taxon>Sar</taxon>
        <taxon>Stramenopiles</taxon>
        <taxon>Ochrophyta</taxon>
        <taxon>Bacillariophyta</taxon>
        <taxon>Bacillariophyceae</taxon>
        <taxon>Bacillariophycidae</taxon>
        <taxon>Naviculales</taxon>
        <taxon>Phaeodactylaceae</taxon>
        <taxon>Phaeodactylum</taxon>
    </lineage>
</organism>
<sequence length="302" mass="32748">MDLDQLFTCTDYQTSLIRIPSATNSREGADDDTQTLSEVETLVTPSDAQPFIEIELSYSAAASTDYDLTGQVLWPVSVLLGHYLASTSGSHRIRGRSVVELGAGTGLPGLVAAKTGAAKVAVTDGNPVVLDLLSQNVSTLRRPHESSSCELAAQQCVWGDRTHCHRLLRKMDDVVDVVVAADVVQWPAVVEPLLHTVKAFLWKSTAPEPVMLLGIVNRAASTYEMFFSLAETLGFSTRSVPYEEFLANGALPKSCREFGGRQTEIVEAVLTDRSELPILLREDNAIDCTIGATFENTTFLPC</sequence>
<dbReference type="GeneID" id="7200023"/>
<proteinExistence type="predicted"/>
<dbReference type="CDD" id="cd02440">
    <property type="entry name" value="AdoMet_MTases"/>
    <property type="match status" value="1"/>
</dbReference>
<dbReference type="InterPro" id="IPR019410">
    <property type="entry name" value="Methyltransf_16"/>
</dbReference>
<dbReference type="PaxDb" id="2850-Phatr35002"/>
<dbReference type="eggNOG" id="KOG2793">
    <property type="taxonomic scope" value="Eukaryota"/>
</dbReference>
<dbReference type="SUPFAM" id="SSF53335">
    <property type="entry name" value="S-adenosyl-L-methionine-dependent methyltransferases"/>
    <property type="match status" value="1"/>
</dbReference>
<accession>B7FXA5</accession>
<dbReference type="PANTHER" id="PTHR14614">
    <property type="entry name" value="HEPATOCELLULAR CARCINOMA-ASSOCIATED ANTIGEN"/>
    <property type="match status" value="1"/>
</dbReference>
<dbReference type="InParanoid" id="B7FXA5"/>
<dbReference type="InterPro" id="IPR029063">
    <property type="entry name" value="SAM-dependent_MTases_sf"/>
</dbReference>
<protein>
    <submittedName>
        <fullName evidence="1">Uncharacterized protein</fullName>
    </submittedName>
</protein>
<dbReference type="PANTHER" id="PTHR14614:SF157">
    <property type="entry name" value="METHYLTRANSFERASE TYPE 12 DOMAIN-CONTAINING PROTEIN"/>
    <property type="match status" value="1"/>
</dbReference>
<dbReference type="Proteomes" id="UP000000759">
    <property type="component" value="Chromosome 6"/>
</dbReference>
<reference evidence="2" key="2">
    <citation type="submission" date="2008-08" db="EMBL/GenBank/DDBJ databases">
        <authorList>
            <consortium name="Diatom Consortium"/>
            <person name="Grigoriev I."/>
            <person name="Grimwood J."/>
            <person name="Kuo A."/>
            <person name="Otillar R.P."/>
            <person name="Salamov A."/>
            <person name="Detter J.C."/>
            <person name="Lindquist E."/>
            <person name="Shapiro H."/>
            <person name="Lucas S."/>
            <person name="Glavina del Rio T."/>
            <person name="Pitluck S."/>
            <person name="Rokhsar D."/>
            <person name="Bowler C."/>
        </authorList>
    </citation>
    <scope>GENOME REANNOTATION</scope>
    <source>
        <strain evidence="2">CCAP 1055/1</strain>
    </source>
</reference>
<dbReference type="Gene3D" id="3.40.50.150">
    <property type="entry name" value="Vaccinia Virus protein VP39"/>
    <property type="match status" value="1"/>
</dbReference>
<dbReference type="KEGG" id="pti:PHATRDRAFT_35002"/>
<keyword evidence="2" id="KW-1185">Reference proteome</keyword>
<dbReference type="RefSeq" id="XP_002179520.1">
    <property type="nucleotide sequence ID" value="XM_002179484.1"/>
</dbReference>
<evidence type="ECO:0000313" key="1">
    <source>
        <dbReference type="EMBL" id="EEC49343.1"/>
    </source>
</evidence>
<dbReference type="OrthoDB" id="46564at2759"/>
<dbReference type="Pfam" id="PF10294">
    <property type="entry name" value="Methyltransf_16"/>
    <property type="match status" value="1"/>
</dbReference>
<dbReference type="HOGENOM" id="CLU_922768_0_0_1"/>
<dbReference type="EMBL" id="CM000609">
    <property type="protein sequence ID" value="EEC49343.1"/>
    <property type="molecule type" value="Genomic_DNA"/>
</dbReference>